<feature type="compositionally biased region" description="Polar residues" evidence="3">
    <location>
        <begin position="214"/>
        <end position="223"/>
    </location>
</feature>
<dbReference type="CDD" id="cd05819">
    <property type="entry name" value="NHL"/>
    <property type="match status" value="1"/>
</dbReference>
<name>A0A821YCB0_9BILA</name>
<dbReference type="Gene3D" id="2.40.10.500">
    <property type="match status" value="1"/>
</dbReference>
<dbReference type="EMBL" id="CAJOBR010024695">
    <property type="protein sequence ID" value="CAF4962462.1"/>
    <property type="molecule type" value="Genomic_DNA"/>
</dbReference>
<feature type="compositionally biased region" description="Low complexity" evidence="3">
    <location>
        <begin position="204"/>
        <end position="213"/>
    </location>
</feature>
<gene>
    <name evidence="4" type="ORF">GRG538_LOCUS9374</name>
    <name evidence="5" type="ORF">QYT958_LOCUS34411</name>
</gene>
<reference evidence="5" key="1">
    <citation type="submission" date="2021-02" db="EMBL/GenBank/DDBJ databases">
        <authorList>
            <person name="Nowell W R."/>
        </authorList>
    </citation>
    <scope>NUCLEOTIDE SEQUENCE</scope>
</reference>
<dbReference type="PANTHER" id="PTHR24104">
    <property type="entry name" value="E3 UBIQUITIN-PROTEIN LIGASE NHLRC1-RELATED"/>
    <property type="match status" value="1"/>
</dbReference>
<dbReference type="GO" id="GO:0061630">
    <property type="term" value="F:ubiquitin protein ligase activity"/>
    <property type="evidence" value="ECO:0007669"/>
    <property type="project" value="TreeGrafter"/>
</dbReference>
<dbReference type="PROSITE" id="PS51125">
    <property type="entry name" value="NHL"/>
    <property type="match status" value="2"/>
</dbReference>
<dbReference type="Pfam" id="PF01436">
    <property type="entry name" value="NHL"/>
    <property type="match status" value="1"/>
</dbReference>
<evidence type="ECO:0000313" key="4">
    <source>
        <dbReference type="EMBL" id="CAF3393864.1"/>
    </source>
</evidence>
<proteinExistence type="predicted"/>
<dbReference type="GO" id="GO:0000209">
    <property type="term" value="P:protein polyubiquitination"/>
    <property type="evidence" value="ECO:0007669"/>
    <property type="project" value="TreeGrafter"/>
</dbReference>
<evidence type="ECO:0008006" key="7">
    <source>
        <dbReference type="Google" id="ProtNLM"/>
    </source>
</evidence>
<evidence type="ECO:0000256" key="2">
    <source>
        <dbReference type="PROSITE-ProRule" id="PRU00504"/>
    </source>
</evidence>
<dbReference type="InterPro" id="IPR050952">
    <property type="entry name" value="TRIM-NHL_E3_ligases"/>
</dbReference>
<feature type="repeat" description="NHL" evidence="2">
    <location>
        <begin position="201"/>
        <end position="244"/>
    </location>
</feature>
<evidence type="ECO:0000313" key="5">
    <source>
        <dbReference type="EMBL" id="CAF4962462.1"/>
    </source>
</evidence>
<dbReference type="AlphaFoldDB" id="A0A821YCB0"/>
<dbReference type="EMBL" id="CAJNYT010001081">
    <property type="protein sequence ID" value="CAF3393864.1"/>
    <property type="molecule type" value="Genomic_DNA"/>
</dbReference>
<dbReference type="Proteomes" id="UP000663872">
    <property type="component" value="Unassembled WGS sequence"/>
</dbReference>
<sequence length="298" mass="31198">MFSFTIGVNMQWNATGVTVAGVTGTSGSSLNQLNSPMGVSVFPNDSTLYIADMGNNRIMQWPMSAVSGFAISVPRPYDVFVDSVRNLYVAAYSSSQIKFFPNASTTSSVAFTGWGSSLDDPSCVHVKNKYIFVCDNGRNAIIRNGSEVAGSGNGPTGEIKESYGLVADDNNTMYIANTDHHVIVKWLASSSASSGGTVVAGSAAGTAGSTSTSLNTPTSVTRDSQGNLHVVDQGNHRIQLFCQYPTPTTIGITIAGTGSAGSTSTTLSSPTNIALDSSLNVYVSDTGNHRVQMFQRIA</sequence>
<dbReference type="InterPro" id="IPR001258">
    <property type="entry name" value="NHL_repeat"/>
</dbReference>
<dbReference type="SUPFAM" id="SSF101898">
    <property type="entry name" value="NHL repeat"/>
    <property type="match status" value="1"/>
</dbReference>
<dbReference type="PANTHER" id="PTHR24104:SF25">
    <property type="entry name" value="PROTEIN LIN-41"/>
    <property type="match status" value="1"/>
</dbReference>
<keyword evidence="1" id="KW-0677">Repeat</keyword>
<accession>A0A821YCB0</accession>
<evidence type="ECO:0000313" key="6">
    <source>
        <dbReference type="Proteomes" id="UP000663848"/>
    </source>
</evidence>
<dbReference type="Gene3D" id="2.120.10.30">
    <property type="entry name" value="TolB, C-terminal domain"/>
    <property type="match status" value="2"/>
</dbReference>
<evidence type="ECO:0000256" key="1">
    <source>
        <dbReference type="ARBA" id="ARBA00022737"/>
    </source>
</evidence>
<evidence type="ECO:0000256" key="3">
    <source>
        <dbReference type="SAM" id="MobiDB-lite"/>
    </source>
</evidence>
<comment type="caution">
    <text evidence="5">The sequence shown here is derived from an EMBL/GenBank/DDBJ whole genome shotgun (WGS) entry which is preliminary data.</text>
</comment>
<protein>
    <recommendedName>
        <fullName evidence="7">NHL repeat containing protein</fullName>
    </recommendedName>
</protein>
<dbReference type="InterPro" id="IPR011042">
    <property type="entry name" value="6-blade_b-propeller_TolB-like"/>
</dbReference>
<dbReference type="GO" id="GO:0043161">
    <property type="term" value="P:proteasome-mediated ubiquitin-dependent protein catabolic process"/>
    <property type="evidence" value="ECO:0007669"/>
    <property type="project" value="TreeGrafter"/>
</dbReference>
<feature type="repeat" description="NHL" evidence="2">
    <location>
        <begin position="258"/>
        <end position="297"/>
    </location>
</feature>
<dbReference type="GO" id="GO:0008270">
    <property type="term" value="F:zinc ion binding"/>
    <property type="evidence" value="ECO:0007669"/>
    <property type="project" value="UniProtKB-KW"/>
</dbReference>
<dbReference type="Proteomes" id="UP000663848">
    <property type="component" value="Unassembled WGS sequence"/>
</dbReference>
<organism evidence="5 6">
    <name type="scientific">Rotaria socialis</name>
    <dbReference type="NCBI Taxonomy" id="392032"/>
    <lineage>
        <taxon>Eukaryota</taxon>
        <taxon>Metazoa</taxon>
        <taxon>Spiralia</taxon>
        <taxon>Gnathifera</taxon>
        <taxon>Rotifera</taxon>
        <taxon>Eurotatoria</taxon>
        <taxon>Bdelloidea</taxon>
        <taxon>Philodinida</taxon>
        <taxon>Philodinidae</taxon>
        <taxon>Rotaria</taxon>
    </lineage>
</organism>
<feature type="region of interest" description="Disordered" evidence="3">
    <location>
        <begin position="204"/>
        <end position="223"/>
    </location>
</feature>